<dbReference type="RefSeq" id="WP_252956639.1">
    <property type="nucleotide sequence ID" value="NZ_JAFIRR010000264.1"/>
</dbReference>
<evidence type="ECO:0008006" key="3">
    <source>
        <dbReference type="Google" id="ProtNLM"/>
    </source>
</evidence>
<sequence>MSVQLQDAVVHLRGDCPVEDAELLLSLLREGGGRMVQIGEADRLHTAVVQVLLALRPPLAGAPTDPFLSRWLVPLLRAPAGDGEAARMAADTAPRTTQAS</sequence>
<organism evidence="1 2">
    <name type="scientific">Siccirubricoccus soli</name>
    <dbReference type="NCBI Taxonomy" id="2899147"/>
    <lineage>
        <taxon>Bacteria</taxon>
        <taxon>Pseudomonadati</taxon>
        <taxon>Pseudomonadota</taxon>
        <taxon>Alphaproteobacteria</taxon>
        <taxon>Acetobacterales</taxon>
        <taxon>Roseomonadaceae</taxon>
        <taxon>Siccirubricoccus</taxon>
    </lineage>
</organism>
<dbReference type="Proteomes" id="UP001523392">
    <property type="component" value="Unassembled WGS sequence"/>
</dbReference>
<name>A0ABT1DFJ9_9PROT</name>
<gene>
    <name evidence="1" type="ORF">JYK14_27960</name>
</gene>
<evidence type="ECO:0000313" key="2">
    <source>
        <dbReference type="Proteomes" id="UP001523392"/>
    </source>
</evidence>
<dbReference type="EMBL" id="JAFIRR010000264">
    <property type="protein sequence ID" value="MCO6419969.1"/>
    <property type="molecule type" value="Genomic_DNA"/>
</dbReference>
<reference evidence="1 2" key="1">
    <citation type="submission" date="2021-12" db="EMBL/GenBank/DDBJ databases">
        <title>Siccirubricoccus leaddurans sp. nov., a high concentration Zn2+ tolerance bacterium.</title>
        <authorList>
            <person name="Cao Y."/>
        </authorList>
    </citation>
    <scope>NUCLEOTIDE SEQUENCE [LARGE SCALE GENOMIC DNA]</scope>
    <source>
        <strain evidence="1 2">KC 17139</strain>
    </source>
</reference>
<keyword evidence="2" id="KW-1185">Reference proteome</keyword>
<evidence type="ECO:0000313" key="1">
    <source>
        <dbReference type="EMBL" id="MCO6419969.1"/>
    </source>
</evidence>
<accession>A0ABT1DFJ9</accession>
<proteinExistence type="predicted"/>
<comment type="caution">
    <text evidence="1">The sequence shown here is derived from an EMBL/GenBank/DDBJ whole genome shotgun (WGS) entry which is preliminary data.</text>
</comment>
<protein>
    <recommendedName>
        <fullName evidence="3">STAS domain-containing protein</fullName>
    </recommendedName>
</protein>